<dbReference type="PIRSF" id="PIRSF000126">
    <property type="entry name" value="11-beta-HSD1"/>
    <property type="match status" value="1"/>
</dbReference>
<evidence type="ECO:0000256" key="1">
    <source>
        <dbReference type="ARBA" id="ARBA00006484"/>
    </source>
</evidence>
<dbReference type="PANTHER" id="PTHR42901:SF1">
    <property type="entry name" value="ALCOHOL DEHYDROGENASE"/>
    <property type="match status" value="1"/>
</dbReference>
<reference evidence="5" key="1">
    <citation type="journal article" date="2019" name="Int. J. Syst. Evol. Microbiol.">
        <title>The Global Catalogue of Microorganisms (GCM) 10K type strain sequencing project: providing services to taxonomists for standard genome sequencing and annotation.</title>
        <authorList>
            <consortium name="The Broad Institute Genomics Platform"/>
            <consortium name="The Broad Institute Genome Sequencing Center for Infectious Disease"/>
            <person name="Wu L."/>
            <person name="Ma J."/>
        </authorList>
    </citation>
    <scope>NUCLEOTIDE SEQUENCE [LARGE SCALE GENOMIC DNA]</scope>
    <source>
        <strain evidence="5">CGMCC 1.15342</strain>
    </source>
</reference>
<dbReference type="InterPro" id="IPR002347">
    <property type="entry name" value="SDR_fam"/>
</dbReference>
<keyword evidence="5" id="KW-1185">Reference proteome</keyword>
<evidence type="ECO:0000256" key="2">
    <source>
        <dbReference type="ARBA" id="ARBA00023002"/>
    </source>
</evidence>
<protein>
    <submittedName>
        <fullName evidence="4">Short-chain dehydrogenase</fullName>
    </submittedName>
</protein>
<accession>A0ABQ1L9Y0</accession>
<dbReference type="SUPFAM" id="SSF51735">
    <property type="entry name" value="NAD(P)-binding Rossmann-fold domains"/>
    <property type="match status" value="1"/>
</dbReference>
<dbReference type="Proteomes" id="UP000597338">
    <property type="component" value="Unassembled WGS sequence"/>
</dbReference>
<dbReference type="InterPro" id="IPR020904">
    <property type="entry name" value="Sc_DH/Rdtase_CS"/>
</dbReference>
<evidence type="ECO:0000313" key="5">
    <source>
        <dbReference type="Proteomes" id="UP000597338"/>
    </source>
</evidence>
<keyword evidence="2" id="KW-0560">Oxidoreductase</keyword>
<dbReference type="PRINTS" id="PR00080">
    <property type="entry name" value="SDRFAMILY"/>
</dbReference>
<dbReference type="CDD" id="cd05346">
    <property type="entry name" value="SDR_c5"/>
    <property type="match status" value="1"/>
</dbReference>
<comment type="caution">
    <text evidence="4">The sequence shown here is derived from an EMBL/GenBank/DDBJ whole genome shotgun (WGS) entry which is preliminary data.</text>
</comment>
<dbReference type="PROSITE" id="PS00061">
    <property type="entry name" value="ADH_SHORT"/>
    <property type="match status" value="1"/>
</dbReference>
<dbReference type="Gene3D" id="3.40.50.720">
    <property type="entry name" value="NAD(P)-binding Rossmann-like Domain"/>
    <property type="match status" value="1"/>
</dbReference>
<organism evidence="4 5">
    <name type="scientific">Parapedobacter defluvii</name>
    <dbReference type="NCBI Taxonomy" id="2045106"/>
    <lineage>
        <taxon>Bacteria</taxon>
        <taxon>Pseudomonadati</taxon>
        <taxon>Bacteroidota</taxon>
        <taxon>Sphingobacteriia</taxon>
        <taxon>Sphingobacteriales</taxon>
        <taxon>Sphingobacteriaceae</taxon>
        <taxon>Parapedobacter</taxon>
    </lineage>
</organism>
<dbReference type="PANTHER" id="PTHR42901">
    <property type="entry name" value="ALCOHOL DEHYDROGENASE"/>
    <property type="match status" value="1"/>
</dbReference>
<dbReference type="InterPro" id="IPR036291">
    <property type="entry name" value="NAD(P)-bd_dom_sf"/>
</dbReference>
<sequence>MSQISNLMSKKKAFVTGASAGIGEACASVFAREGYDLLLAARRIDRLSEISDRLTRAHGIKTHLLALDVRNADEVFSTFSNLPGEWQQVDILVNNAGLSQGLDPIHEGDIGDWDRMIDTNIKGLLYVTRAVAPIMAARGEGHIINIGSIAAKEVYPNGNVYCATKHAVDALTKGMRIDLLDKHIKVTAIHPGMVETEFSIVRFKGDRDRASAVYKNLEPLVADDIAEAVWFAASRPKHVNINDLVIMPTAQASATLTVREN</sequence>
<dbReference type="EMBL" id="BMIK01000002">
    <property type="protein sequence ID" value="GGC19203.1"/>
    <property type="molecule type" value="Genomic_DNA"/>
</dbReference>
<evidence type="ECO:0000313" key="4">
    <source>
        <dbReference type="EMBL" id="GGC19203.1"/>
    </source>
</evidence>
<evidence type="ECO:0000256" key="3">
    <source>
        <dbReference type="RuleBase" id="RU000363"/>
    </source>
</evidence>
<name>A0ABQ1L9Y0_9SPHI</name>
<dbReference type="Pfam" id="PF00106">
    <property type="entry name" value="adh_short"/>
    <property type="match status" value="1"/>
</dbReference>
<comment type="similarity">
    <text evidence="1 3">Belongs to the short-chain dehydrogenases/reductases (SDR) family.</text>
</comment>
<dbReference type="PRINTS" id="PR00081">
    <property type="entry name" value="GDHRDH"/>
</dbReference>
<proteinExistence type="inferred from homology"/>
<gene>
    <name evidence="4" type="ORF">GCM10011386_08850</name>
</gene>